<feature type="active site" description="Proton acceptor" evidence="8">
    <location>
        <position position="421"/>
    </location>
</feature>
<dbReference type="SUPFAM" id="SSF57180">
    <property type="entry name" value="Cellulose-binding domain"/>
    <property type="match status" value="1"/>
</dbReference>
<dbReference type="EMBL" id="FJUX01000040">
    <property type="protein sequence ID" value="CZS99410.1"/>
    <property type="molecule type" value="Genomic_DNA"/>
</dbReference>
<evidence type="ECO:0000313" key="16">
    <source>
        <dbReference type="Proteomes" id="UP000178912"/>
    </source>
</evidence>
<evidence type="ECO:0000256" key="5">
    <source>
        <dbReference type="ARBA" id="ARBA00023277"/>
    </source>
</evidence>
<dbReference type="PROSITE" id="PS00562">
    <property type="entry name" value="CBM1_1"/>
    <property type="match status" value="1"/>
</dbReference>
<evidence type="ECO:0000256" key="11">
    <source>
        <dbReference type="PROSITE-ProRule" id="PRU10057"/>
    </source>
</evidence>
<dbReference type="PANTHER" id="PTHR34876">
    <property type="match status" value="1"/>
</dbReference>
<evidence type="ECO:0000313" key="15">
    <source>
        <dbReference type="EMBL" id="CZS99410.1"/>
    </source>
</evidence>
<feature type="binding site" evidence="9">
    <location>
        <position position="415"/>
    </location>
    <ligand>
        <name>substrate</name>
    </ligand>
</feature>
<feature type="binding site" evidence="9">
    <location>
        <position position="419"/>
    </location>
    <ligand>
        <name>substrate</name>
    </ligand>
</feature>
<keyword evidence="2 12" id="KW-0378">Hydrolase</keyword>
<dbReference type="InterPro" id="IPR016288">
    <property type="entry name" value="Beta_cellobiohydrolase"/>
</dbReference>
<feature type="binding site" evidence="9">
    <location>
        <position position="326"/>
    </location>
    <ligand>
        <name>substrate</name>
    </ligand>
</feature>
<dbReference type="GO" id="GO:0030248">
    <property type="term" value="F:cellulose binding"/>
    <property type="evidence" value="ECO:0007669"/>
    <property type="project" value="InterPro"/>
</dbReference>
<feature type="binding site" evidence="9">
    <location>
        <position position="156"/>
    </location>
    <ligand>
        <name>substrate</name>
    </ligand>
</feature>
<feature type="binding site" evidence="9">
    <location>
        <position position="387"/>
    </location>
    <ligand>
        <name>substrate</name>
    </ligand>
</feature>
<dbReference type="InterPro" id="IPR036434">
    <property type="entry name" value="Beta_cellobiohydrolase_sf"/>
</dbReference>
<evidence type="ECO:0000256" key="6">
    <source>
        <dbReference type="ARBA" id="ARBA00023295"/>
    </source>
</evidence>
<keyword evidence="16" id="KW-1185">Reference proteome</keyword>
<dbReference type="InterPro" id="IPR035971">
    <property type="entry name" value="CBD_sf"/>
</dbReference>
<gene>
    <name evidence="15" type="ORF">RAG0_07733</name>
</gene>
<accession>A0A1E1KN32</accession>
<dbReference type="SUPFAM" id="SSF51989">
    <property type="entry name" value="Glycosyl hydrolases family 6, cellulases"/>
    <property type="match status" value="1"/>
</dbReference>
<dbReference type="GO" id="GO:0004553">
    <property type="term" value="F:hydrolase activity, hydrolyzing O-glycosyl compounds"/>
    <property type="evidence" value="ECO:0007669"/>
    <property type="project" value="InterPro"/>
</dbReference>
<reference evidence="16" key="1">
    <citation type="submission" date="2016-03" db="EMBL/GenBank/DDBJ databases">
        <authorList>
            <person name="Guldener U."/>
        </authorList>
    </citation>
    <scope>NUCLEOTIDE SEQUENCE [LARGE SCALE GENOMIC DNA]</scope>
    <source>
        <strain evidence="16">04CH-RAC-A.6.1</strain>
    </source>
</reference>
<dbReference type="FunFam" id="3.20.20.40:FF:000001">
    <property type="entry name" value="Glucanase"/>
    <property type="match status" value="1"/>
</dbReference>
<dbReference type="Gene3D" id="3.20.20.40">
    <property type="entry name" value="1, 4-beta cellobiohydrolase"/>
    <property type="match status" value="1"/>
</dbReference>
<dbReference type="PIRSF" id="PIRSF001100">
    <property type="entry name" value="Beta_cellobiohydrolase"/>
    <property type="match status" value="1"/>
</dbReference>
<comment type="similarity">
    <text evidence="12">Belongs to the glycosyl hydrolase family 6.</text>
</comment>
<feature type="active site" evidence="10">
    <location>
        <position position="196"/>
    </location>
</feature>
<dbReference type="PRINTS" id="PR00733">
    <property type="entry name" value="GLHYDRLASE6"/>
</dbReference>
<feature type="compositionally biased region" description="Low complexity" evidence="13">
    <location>
        <begin position="64"/>
        <end position="76"/>
    </location>
</feature>
<evidence type="ECO:0000256" key="2">
    <source>
        <dbReference type="ARBA" id="ARBA00022801"/>
    </source>
</evidence>
<protein>
    <recommendedName>
        <fullName evidence="12">Glucanase</fullName>
        <ecNumber evidence="12">3.2.1.-</ecNumber>
    </recommendedName>
</protein>
<dbReference type="EC" id="3.2.1.-" evidence="12"/>
<evidence type="ECO:0000259" key="14">
    <source>
        <dbReference type="PROSITE" id="PS51164"/>
    </source>
</evidence>
<dbReference type="InterPro" id="IPR000254">
    <property type="entry name" value="CBD"/>
</dbReference>
<keyword evidence="6 12" id="KW-0326">Glycosidase</keyword>
<dbReference type="SMART" id="SM00236">
    <property type="entry name" value="fCBD"/>
    <property type="match status" value="1"/>
</dbReference>
<dbReference type="InterPro" id="IPR001524">
    <property type="entry name" value="Glyco_hydro_6_CS"/>
</dbReference>
<name>A0A1E1KN32_9HELO</name>
<keyword evidence="7 12" id="KW-0624">Polysaccharide degradation</keyword>
<feature type="binding site" evidence="9">
    <location>
        <position position="154"/>
    </location>
    <ligand>
        <name>substrate</name>
    </ligand>
</feature>
<feature type="region of interest" description="Disordered" evidence="13">
    <location>
        <begin position="59"/>
        <end position="105"/>
    </location>
</feature>
<dbReference type="PROSITE" id="PS00655">
    <property type="entry name" value="GLYCOSYL_HYDROL_F6_1"/>
    <property type="match status" value="1"/>
</dbReference>
<evidence type="ECO:0000256" key="12">
    <source>
        <dbReference type="RuleBase" id="RU361186"/>
    </source>
</evidence>
<evidence type="ECO:0000256" key="4">
    <source>
        <dbReference type="ARBA" id="ARBA00023157"/>
    </source>
</evidence>
<keyword evidence="5 12" id="KW-0119">Carbohydrate metabolism</keyword>
<evidence type="ECO:0000256" key="13">
    <source>
        <dbReference type="SAM" id="MobiDB-lite"/>
    </source>
</evidence>
<feature type="compositionally biased region" description="Low complexity" evidence="13">
    <location>
        <begin position="84"/>
        <end position="105"/>
    </location>
</feature>
<sequence>MTMKNAILAAAALVSVVSAQAPAYGQCGGKTWTGDTTCVSGYYCNPNGEYYSQCVPGAGPPSGPSGTTSRPSTSAPTNPPTNPTTPTTSKNTSSSSSGAPAGTPAVSSGNPFAGVSLYASPFYASEINDYAIPVLSGTLAAKAAAVAKVPTFVWLDTLAKVSLLEKFLGNIQALNAAGASPKIAGTFVVYDLPDRDCAALASNGEYSIANGGLAKYKTYIDTIKTILVKYSDVKTILVIEPDSLANMVTNLNVPTCAGAAASYKEGVTYAIQQLNLPQVSMYLDAGHAGWLGWPANVGPAATLFADLYKAAGSPKAVRGLATNVANYNAFSIATCPSYTQGNTNCDESRYINELAPLLTAAGFPAHFITDTSRSGKQPTGQIAWGDWCNVKNTGFGLRPSANTGNPLVDAFAWIKPGGECDGTSDTSAKRYDGHCGAEAALKPAPEAGTWFQAYFEQLLVNANPPF</sequence>
<dbReference type="GO" id="GO:0005576">
    <property type="term" value="C:extracellular region"/>
    <property type="evidence" value="ECO:0007669"/>
    <property type="project" value="InterPro"/>
</dbReference>
<evidence type="ECO:0000256" key="9">
    <source>
        <dbReference type="PIRSR" id="PIRSR001100-2"/>
    </source>
</evidence>
<evidence type="ECO:0000256" key="8">
    <source>
        <dbReference type="PIRSR" id="PIRSR001100-1"/>
    </source>
</evidence>
<dbReference type="PROSITE" id="PS00656">
    <property type="entry name" value="GLYCOSYL_HYDROL_F6_2"/>
    <property type="match status" value="1"/>
</dbReference>
<feature type="chain" id="PRO_5009362692" description="Glucanase" evidence="12">
    <location>
        <begin position="20"/>
        <end position="466"/>
    </location>
</feature>
<dbReference type="PANTHER" id="PTHR34876:SF4">
    <property type="entry name" value="1,4-BETA-D-GLUCAN CELLOBIOHYDROLASE C-RELATED"/>
    <property type="match status" value="1"/>
</dbReference>
<dbReference type="GO" id="GO:0030245">
    <property type="term" value="P:cellulose catabolic process"/>
    <property type="evidence" value="ECO:0007669"/>
    <property type="project" value="UniProtKB-KW"/>
</dbReference>
<keyword evidence="3 12" id="KW-0136">Cellulose degradation</keyword>
<feature type="signal peptide" evidence="12">
    <location>
        <begin position="1"/>
        <end position="19"/>
    </location>
</feature>
<feature type="binding site" evidence="9">
    <location>
        <position position="290"/>
    </location>
    <ligand>
        <name>substrate</name>
    </ligand>
</feature>
<proteinExistence type="inferred from homology"/>
<evidence type="ECO:0000256" key="3">
    <source>
        <dbReference type="ARBA" id="ARBA00023001"/>
    </source>
</evidence>
<evidence type="ECO:0000256" key="7">
    <source>
        <dbReference type="ARBA" id="ARBA00023326"/>
    </source>
</evidence>
<keyword evidence="1 12" id="KW-0732">Signal</keyword>
<dbReference type="Proteomes" id="UP000178912">
    <property type="component" value="Unassembled WGS sequence"/>
</dbReference>
<evidence type="ECO:0000256" key="1">
    <source>
        <dbReference type="ARBA" id="ARBA00022729"/>
    </source>
</evidence>
<evidence type="ECO:0000256" key="10">
    <source>
        <dbReference type="PROSITE-ProRule" id="PRU10056"/>
    </source>
</evidence>
<feature type="domain" description="CBM1" evidence="14">
    <location>
        <begin position="19"/>
        <end position="55"/>
    </location>
</feature>
<dbReference type="AlphaFoldDB" id="A0A1E1KN32"/>
<keyword evidence="4" id="KW-1015">Disulfide bond</keyword>
<dbReference type="Pfam" id="PF00734">
    <property type="entry name" value="CBM_1"/>
    <property type="match status" value="1"/>
</dbReference>
<feature type="binding site" evidence="9">
    <location>
        <position position="287"/>
    </location>
    <ligand>
        <name>substrate</name>
    </ligand>
</feature>
<dbReference type="PROSITE" id="PS51164">
    <property type="entry name" value="CBM1_2"/>
    <property type="match status" value="1"/>
</dbReference>
<feature type="active site" description="Proton donor" evidence="8 11">
    <location>
        <position position="242"/>
    </location>
</feature>
<dbReference type="OrthoDB" id="64893at2759"/>
<dbReference type="Pfam" id="PF01341">
    <property type="entry name" value="Glyco_hydro_6"/>
    <property type="match status" value="1"/>
</dbReference>
<organism evidence="15 16">
    <name type="scientific">Rhynchosporium agropyri</name>
    <dbReference type="NCBI Taxonomy" id="914238"/>
    <lineage>
        <taxon>Eukaryota</taxon>
        <taxon>Fungi</taxon>
        <taxon>Dikarya</taxon>
        <taxon>Ascomycota</taxon>
        <taxon>Pezizomycotina</taxon>
        <taxon>Leotiomycetes</taxon>
        <taxon>Helotiales</taxon>
        <taxon>Ploettnerulaceae</taxon>
        <taxon>Rhynchosporium</taxon>
    </lineage>
</organism>